<accession>A0A7J9SLR4</accession>
<gene>
    <name evidence="3" type="ORF">H5V44_15390</name>
</gene>
<name>A0A7J9SLR4_9EURY</name>
<dbReference type="InterPro" id="IPR040170">
    <property type="entry name" value="Cytosol_ACT"/>
</dbReference>
<dbReference type="Proteomes" id="UP000546257">
    <property type="component" value="Unassembled WGS sequence"/>
</dbReference>
<dbReference type="GO" id="GO:0009062">
    <property type="term" value="P:fatty acid catabolic process"/>
    <property type="evidence" value="ECO:0007669"/>
    <property type="project" value="TreeGrafter"/>
</dbReference>
<reference evidence="3 4" key="1">
    <citation type="submission" date="2020-08" db="EMBL/GenBank/DDBJ databases">
        <authorList>
            <person name="Seo M.-J."/>
        </authorList>
    </citation>
    <scope>NUCLEOTIDE SEQUENCE [LARGE SCALE GENOMIC DNA]</scope>
    <source>
        <strain evidence="3 4">MBLA0160</strain>
    </source>
</reference>
<sequence length="149" mass="16680">MATISETFIENRERIQPNDTNNYGSAHGGNIMRWMDEVGAMSAMRHAGETCVTAYVNNLDFKRPVPQGDTCVITSYVYATGRTSLRVRLQAFHEAPRTGDREQTTDSYFVFVAVDEDGDPTPVSDITVGSERCEELRQEALAGEKRREP</sequence>
<dbReference type="PANTHER" id="PTHR11049:SF24">
    <property type="entry name" value="CYTOSOLIC ACYL COENZYME A THIOESTER HYDROLASE"/>
    <property type="match status" value="1"/>
</dbReference>
<proteinExistence type="predicted"/>
<dbReference type="InterPro" id="IPR029069">
    <property type="entry name" value="HotDog_dom_sf"/>
</dbReference>
<keyword evidence="4" id="KW-1185">Reference proteome</keyword>
<evidence type="ECO:0000256" key="1">
    <source>
        <dbReference type="ARBA" id="ARBA00022801"/>
    </source>
</evidence>
<dbReference type="Pfam" id="PF03061">
    <property type="entry name" value="4HBT"/>
    <property type="match status" value="1"/>
</dbReference>
<evidence type="ECO:0000259" key="2">
    <source>
        <dbReference type="PROSITE" id="PS51770"/>
    </source>
</evidence>
<dbReference type="GO" id="GO:0006637">
    <property type="term" value="P:acyl-CoA metabolic process"/>
    <property type="evidence" value="ECO:0007669"/>
    <property type="project" value="TreeGrafter"/>
</dbReference>
<dbReference type="PANTHER" id="PTHR11049">
    <property type="entry name" value="ACYL COENZYME A THIOESTER HYDROLASE"/>
    <property type="match status" value="1"/>
</dbReference>
<protein>
    <submittedName>
        <fullName evidence="3">Acyl-CoA thioesterase</fullName>
    </submittedName>
</protein>
<dbReference type="GO" id="GO:0052816">
    <property type="term" value="F:long-chain fatty acyl-CoA hydrolase activity"/>
    <property type="evidence" value="ECO:0007669"/>
    <property type="project" value="TreeGrafter"/>
</dbReference>
<dbReference type="PROSITE" id="PS51770">
    <property type="entry name" value="HOTDOG_ACOT"/>
    <property type="match status" value="1"/>
</dbReference>
<evidence type="ECO:0000313" key="3">
    <source>
        <dbReference type="EMBL" id="MBB6647648.1"/>
    </source>
</evidence>
<dbReference type="AlphaFoldDB" id="A0A7J9SLR4"/>
<organism evidence="3 4">
    <name type="scientific">Halobellus ruber</name>
    <dbReference type="NCBI Taxonomy" id="2761102"/>
    <lineage>
        <taxon>Archaea</taxon>
        <taxon>Methanobacteriati</taxon>
        <taxon>Methanobacteriota</taxon>
        <taxon>Stenosarchaea group</taxon>
        <taxon>Halobacteria</taxon>
        <taxon>Halobacteriales</taxon>
        <taxon>Haloferacaceae</taxon>
        <taxon>Halobellus</taxon>
    </lineage>
</organism>
<dbReference type="RefSeq" id="WP_185194018.1">
    <property type="nucleotide sequence ID" value="NZ_JACKXD010000006.1"/>
</dbReference>
<feature type="domain" description="HotDog ACOT-type" evidence="2">
    <location>
        <begin position="5"/>
        <end position="117"/>
    </location>
</feature>
<dbReference type="SUPFAM" id="SSF54637">
    <property type="entry name" value="Thioesterase/thiol ester dehydrase-isomerase"/>
    <property type="match status" value="1"/>
</dbReference>
<dbReference type="InterPro" id="IPR033120">
    <property type="entry name" value="HOTDOG_ACOT"/>
</dbReference>
<keyword evidence="1" id="KW-0378">Hydrolase</keyword>
<dbReference type="CDD" id="cd03442">
    <property type="entry name" value="BFIT_BACH"/>
    <property type="match status" value="1"/>
</dbReference>
<dbReference type="EMBL" id="JACKXD010000006">
    <property type="protein sequence ID" value="MBB6647648.1"/>
    <property type="molecule type" value="Genomic_DNA"/>
</dbReference>
<comment type="caution">
    <text evidence="3">The sequence shown here is derived from an EMBL/GenBank/DDBJ whole genome shotgun (WGS) entry which is preliminary data.</text>
</comment>
<evidence type="ECO:0000313" key="4">
    <source>
        <dbReference type="Proteomes" id="UP000546257"/>
    </source>
</evidence>
<dbReference type="Gene3D" id="3.10.129.10">
    <property type="entry name" value="Hotdog Thioesterase"/>
    <property type="match status" value="1"/>
</dbReference>
<dbReference type="InterPro" id="IPR006683">
    <property type="entry name" value="Thioestr_dom"/>
</dbReference>
<dbReference type="GO" id="GO:0005829">
    <property type="term" value="C:cytosol"/>
    <property type="evidence" value="ECO:0007669"/>
    <property type="project" value="TreeGrafter"/>
</dbReference>